<name>A0A1F7YW53_9BACT</name>
<dbReference type="SUPFAM" id="SSF56112">
    <property type="entry name" value="Protein kinase-like (PK-like)"/>
    <property type="match status" value="1"/>
</dbReference>
<dbReference type="InterPro" id="IPR011009">
    <property type="entry name" value="Kinase-like_dom_sf"/>
</dbReference>
<proteinExistence type="predicted"/>
<dbReference type="AlphaFoldDB" id="A0A1F7YW53"/>
<gene>
    <name evidence="1" type="ORF">A2803_02400</name>
</gene>
<dbReference type="EMBL" id="MGGP01000024">
    <property type="protein sequence ID" value="OGM31563.1"/>
    <property type="molecule type" value="Genomic_DNA"/>
</dbReference>
<evidence type="ECO:0008006" key="3">
    <source>
        <dbReference type="Google" id="ProtNLM"/>
    </source>
</evidence>
<sequence length="303" mass="35749">MKKKWPKPRARKLNQQKVSVFLNKIGFEPEKISQEWRHLIAFGKYKNKPSVLKLASTKKTSRHTRNEHYWNDVIKEYSQERELSFIVPENYSSGEYEGLFYFICERFFGKTLDKQKSYPLKKIAKMAFEIIMMPKPSIAPPNSQARKRKVPIGDKLLESATEWASQVPRPTDKYLKIISDARHNLKTAPAHGDFTVRAMFLLKDKKIGLIDGEHYGFNGPKYYDPAWFYLRMRLEQNELESANKFLYEFKILLPKPAQEIFWQELEPVLTQRFIGHLWGAKNNNEELNKLEIMGKEMLENKII</sequence>
<accession>A0A1F7YW53</accession>
<dbReference type="Proteomes" id="UP000178870">
    <property type="component" value="Unassembled WGS sequence"/>
</dbReference>
<organism evidence="1 2">
    <name type="scientific">Candidatus Woesebacteria bacterium RIFCSPHIGHO2_01_FULL_44_21</name>
    <dbReference type="NCBI Taxonomy" id="1802503"/>
    <lineage>
        <taxon>Bacteria</taxon>
        <taxon>Candidatus Woeseibacteriota</taxon>
    </lineage>
</organism>
<evidence type="ECO:0000313" key="1">
    <source>
        <dbReference type="EMBL" id="OGM31563.1"/>
    </source>
</evidence>
<comment type="caution">
    <text evidence="1">The sequence shown here is derived from an EMBL/GenBank/DDBJ whole genome shotgun (WGS) entry which is preliminary data.</text>
</comment>
<protein>
    <recommendedName>
        <fullName evidence="3">Aminoglycoside phosphotransferase domain-containing protein</fullName>
    </recommendedName>
</protein>
<evidence type="ECO:0000313" key="2">
    <source>
        <dbReference type="Proteomes" id="UP000178870"/>
    </source>
</evidence>
<reference evidence="1 2" key="1">
    <citation type="journal article" date="2016" name="Nat. Commun.">
        <title>Thousands of microbial genomes shed light on interconnected biogeochemical processes in an aquifer system.</title>
        <authorList>
            <person name="Anantharaman K."/>
            <person name="Brown C.T."/>
            <person name="Hug L.A."/>
            <person name="Sharon I."/>
            <person name="Castelle C.J."/>
            <person name="Probst A.J."/>
            <person name="Thomas B.C."/>
            <person name="Singh A."/>
            <person name="Wilkins M.J."/>
            <person name="Karaoz U."/>
            <person name="Brodie E.L."/>
            <person name="Williams K.H."/>
            <person name="Hubbard S.S."/>
            <person name="Banfield J.F."/>
        </authorList>
    </citation>
    <scope>NUCLEOTIDE SEQUENCE [LARGE SCALE GENOMIC DNA]</scope>
</reference>